<feature type="domain" description="Flavin reductase like" evidence="2">
    <location>
        <begin position="20"/>
        <end position="179"/>
    </location>
</feature>
<evidence type="ECO:0000313" key="3">
    <source>
        <dbReference type="EMBL" id="KAL1590360.1"/>
    </source>
</evidence>
<dbReference type="Gene3D" id="2.30.110.10">
    <property type="entry name" value="Electron Transport, Fmn-binding Protein, Chain A"/>
    <property type="match status" value="1"/>
</dbReference>
<dbReference type="EMBL" id="JAAQHG020000002">
    <property type="protein sequence ID" value="KAL1590360.1"/>
    <property type="molecule type" value="Genomic_DNA"/>
</dbReference>
<dbReference type="Proteomes" id="UP000803884">
    <property type="component" value="Unassembled WGS sequence"/>
</dbReference>
<dbReference type="SUPFAM" id="SSF50475">
    <property type="entry name" value="FMN-binding split barrel"/>
    <property type="match status" value="1"/>
</dbReference>
<dbReference type="RefSeq" id="XP_069233465.1">
    <property type="nucleotide sequence ID" value="XM_069369264.1"/>
</dbReference>
<accession>A0AB34L3I7</accession>
<protein>
    <recommendedName>
        <fullName evidence="2">Flavin reductase like domain-containing protein</fullName>
    </recommendedName>
</protein>
<dbReference type="PANTHER" id="PTHR43812">
    <property type="entry name" value="BLR2425 PROTEIN"/>
    <property type="match status" value="1"/>
</dbReference>
<reference evidence="3 4" key="1">
    <citation type="journal article" date="2020" name="Microbiol. Resour. Announc.">
        <title>Draft Genome Sequence of a Cladosporium Species Isolated from the Mesophotic Ascidian Didemnum maculosum.</title>
        <authorList>
            <person name="Gioti A."/>
            <person name="Siaperas R."/>
            <person name="Nikolaivits E."/>
            <person name="Le Goff G."/>
            <person name="Ouazzani J."/>
            <person name="Kotoulas G."/>
            <person name="Topakas E."/>
        </authorList>
    </citation>
    <scope>NUCLEOTIDE SEQUENCE [LARGE SCALE GENOMIC DNA]</scope>
    <source>
        <strain evidence="3 4">TM138-S3</strain>
    </source>
</reference>
<keyword evidence="4" id="KW-1185">Reference proteome</keyword>
<feature type="region of interest" description="Disordered" evidence="1">
    <location>
        <begin position="222"/>
        <end position="246"/>
    </location>
</feature>
<evidence type="ECO:0000259" key="2">
    <source>
        <dbReference type="SMART" id="SM00903"/>
    </source>
</evidence>
<sequence length="246" mass="27363">MVFYEPGKTEHGLPRDPFKACVVPRPIGWISTRNNQTGVDNLAPYSQFNNLTFDPPYVMFSANQDMHNNRKNTVTNAEASGVFCWNIATWELREAVNATAEWFTDEVDEFDRAGLEKVMGSLVNAPMVKRSPVRFECEYYSTLRLPGNPPMGTVDVVIGKVVGIHIDEAVLTEGKIDLGKVMPIARCGYFEYAVIRKDAVFEMVIPGDPKLLIGLEGNAKKAKEMSGESDEHKGRATIAQERDGSD</sequence>
<dbReference type="InterPro" id="IPR002563">
    <property type="entry name" value="Flavin_Rdtase-like_dom"/>
</dbReference>
<dbReference type="Pfam" id="PF01613">
    <property type="entry name" value="Flavin_Reduct"/>
    <property type="match status" value="1"/>
</dbReference>
<comment type="caution">
    <text evidence="3">The sequence shown here is derived from an EMBL/GenBank/DDBJ whole genome shotgun (WGS) entry which is preliminary data.</text>
</comment>
<dbReference type="PANTHER" id="PTHR43812:SF2">
    <property type="entry name" value="FLAVIN REDUCTASE LIKE DOMAIN-CONTAINING PROTEIN"/>
    <property type="match status" value="1"/>
</dbReference>
<proteinExistence type="predicted"/>
<dbReference type="GO" id="GO:0010181">
    <property type="term" value="F:FMN binding"/>
    <property type="evidence" value="ECO:0007669"/>
    <property type="project" value="InterPro"/>
</dbReference>
<dbReference type="SMART" id="SM00903">
    <property type="entry name" value="Flavin_Reduct"/>
    <property type="match status" value="1"/>
</dbReference>
<organism evidence="3 4">
    <name type="scientific">Cladosporium halotolerans</name>
    <dbReference type="NCBI Taxonomy" id="1052096"/>
    <lineage>
        <taxon>Eukaryota</taxon>
        <taxon>Fungi</taxon>
        <taxon>Dikarya</taxon>
        <taxon>Ascomycota</taxon>
        <taxon>Pezizomycotina</taxon>
        <taxon>Dothideomycetes</taxon>
        <taxon>Dothideomycetidae</taxon>
        <taxon>Cladosporiales</taxon>
        <taxon>Cladosporiaceae</taxon>
        <taxon>Cladosporium</taxon>
    </lineage>
</organism>
<evidence type="ECO:0000256" key="1">
    <source>
        <dbReference type="SAM" id="MobiDB-lite"/>
    </source>
</evidence>
<gene>
    <name evidence="3" type="ORF">WHR41_00658</name>
</gene>
<dbReference type="AlphaFoldDB" id="A0AB34L3I7"/>
<dbReference type="InterPro" id="IPR012349">
    <property type="entry name" value="Split_barrel_FMN-bd"/>
</dbReference>
<evidence type="ECO:0000313" key="4">
    <source>
        <dbReference type="Proteomes" id="UP000803884"/>
    </source>
</evidence>
<name>A0AB34L3I7_9PEZI</name>
<dbReference type="GeneID" id="96002102"/>